<organism evidence="2 3">
    <name type="scientific">Blastopirellula sediminis</name>
    <dbReference type="NCBI Taxonomy" id="2894196"/>
    <lineage>
        <taxon>Bacteria</taxon>
        <taxon>Pseudomonadati</taxon>
        <taxon>Planctomycetota</taxon>
        <taxon>Planctomycetia</taxon>
        <taxon>Pirellulales</taxon>
        <taxon>Pirellulaceae</taxon>
        <taxon>Blastopirellula</taxon>
    </lineage>
</organism>
<evidence type="ECO:0000256" key="1">
    <source>
        <dbReference type="SAM" id="Phobius"/>
    </source>
</evidence>
<feature type="transmembrane region" description="Helical" evidence="1">
    <location>
        <begin position="124"/>
        <end position="143"/>
    </location>
</feature>
<keyword evidence="1" id="KW-0472">Membrane</keyword>
<accession>A0A9X1SK25</accession>
<evidence type="ECO:0000313" key="3">
    <source>
        <dbReference type="Proteomes" id="UP001139103"/>
    </source>
</evidence>
<proteinExistence type="predicted"/>
<dbReference type="Gene3D" id="3.80.10.10">
    <property type="entry name" value="Ribonuclease Inhibitor"/>
    <property type="match status" value="1"/>
</dbReference>
<dbReference type="Proteomes" id="UP001139103">
    <property type="component" value="Unassembled WGS sequence"/>
</dbReference>
<evidence type="ECO:0000313" key="2">
    <source>
        <dbReference type="EMBL" id="MCC9629294.1"/>
    </source>
</evidence>
<dbReference type="RefSeq" id="WP_230219155.1">
    <property type="nucleotide sequence ID" value="NZ_JAJKFT010000010.1"/>
</dbReference>
<feature type="transmembrane region" description="Helical" evidence="1">
    <location>
        <begin position="88"/>
        <end position="112"/>
    </location>
</feature>
<comment type="caution">
    <text evidence="2">The sequence shown here is derived from an EMBL/GenBank/DDBJ whole genome shotgun (WGS) entry which is preliminary data.</text>
</comment>
<sequence>MLTFAFTPLWRWKWLFLSLLIATVAYGIWSVEYTHTYKESGTIIASQAYRDTLWRQMSHGWPIYYGHRSFAAAETASKRWTIWSDWDMFYWGCLAADLAIAVVLSALLTYLVAWRFSLSGRWQFGLRDVLAATIVIAVPLGIVRSFENAYRADQNYLAGLRSYGFEWGKPWEEMAWYQRPWQDLGLLSPAATSPQRLAFHSPPAAVENSSPANANFDLNQFLSAEVATGGRLQRPLSRFTLRNANLSDEGVVALTRWAPRNERLFLIGDNQFSDAAVATLVDAWPSLIWLTFGSEKLTRESIPALRRLKRLDSLDFTNCSHDLDFADLEPLAELPDLAVIRVPQRLFETLTPEEAEAWRRRGVVIRASAYEFEESDETESP</sequence>
<dbReference type="AlphaFoldDB" id="A0A9X1SK25"/>
<keyword evidence="1" id="KW-0812">Transmembrane</keyword>
<dbReference type="EMBL" id="JAJKFT010000010">
    <property type="protein sequence ID" value="MCC9629294.1"/>
    <property type="molecule type" value="Genomic_DNA"/>
</dbReference>
<dbReference type="InterPro" id="IPR032675">
    <property type="entry name" value="LRR_dom_sf"/>
</dbReference>
<protein>
    <recommendedName>
        <fullName evidence="4">Leucine-rich repeat domain-containing protein</fullName>
    </recommendedName>
</protein>
<feature type="transmembrane region" description="Helical" evidence="1">
    <location>
        <begin position="12"/>
        <end position="29"/>
    </location>
</feature>
<keyword evidence="3" id="KW-1185">Reference proteome</keyword>
<gene>
    <name evidence="2" type="ORF">LOC68_12895</name>
</gene>
<name>A0A9X1SK25_9BACT</name>
<dbReference type="SUPFAM" id="SSF52047">
    <property type="entry name" value="RNI-like"/>
    <property type="match status" value="1"/>
</dbReference>
<keyword evidence="1" id="KW-1133">Transmembrane helix</keyword>
<evidence type="ECO:0008006" key="4">
    <source>
        <dbReference type="Google" id="ProtNLM"/>
    </source>
</evidence>
<reference evidence="2" key="1">
    <citation type="submission" date="2021-11" db="EMBL/GenBank/DDBJ databases">
        <title>Genome sequence.</title>
        <authorList>
            <person name="Sun Q."/>
        </authorList>
    </citation>
    <scope>NUCLEOTIDE SEQUENCE</scope>
    <source>
        <strain evidence="2">JC732</strain>
    </source>
</reference>